<sequence>MAVAACADVGNGGTDTSTLSGVTGVSSVTAPSSTSTASPTDPGTGTDSMGATDPAMPTGSDVTTDAVTTTMSPTTDPTQCQPGAEQCKRGTHQVCENGEYVDAPCAPGQFCSEMTESCQPCACEPGAQGDCIDGSNIGECAADCSGFEPQPCAGGQICLEGACVALVCAPGSSECADEDSTQKCNAQGSGFDPPVDCAEGQVCDAGFCVSACDKAAAVKSNIGCEFWAVDMTNLPPRDTFVFAVAISNPSFTEAANIQIFDRNNGGNEQMIVAGSVPPRQVQVFNLSGSSNGQVGYYTGDAGFLGNGIRKGRAFRVASDYPVVAVQFNPIGGAAGFTTDASLLLPTHVLALDYLHLAWNQGAGDGSTMVIAATEDNTTVTVTPKVNTPAGQNGLPAMPANQPTNVLLNRYDYMQVVVGPSNADLSGTAIKSSAPVAVFGGHSCANVPAGVSACDHVEEQIFPLETWGQNYIASRNPKRGNEPMLWRILAAEDNTTVNFDPPTALGAQIVMNKGQIVEFQDQNDFSIAADDPILVAGYMLGCTATGLADNPGDPYMLLMIPNEQFQSEYVFLVDSSYTKDFAKLVRPTGAQVDVACLGVVPENRWTSIGNSGYQWATIDMNPGEANCGPGTNEATGNMPFGISVSGQAYAASYAYPGGLALKPINPQ</sequence>
<feature type="domain" description="IgGFc-binding protein N-terminal" evidence="2">
    <location>
        <begin position="339"/>
        <end position="645"/>
    </location>
</feature>
<evidence type="ECO:0000313" key="3">
    <source>
        <dbReference type="EMBL" id="MBZ5711028.1"/>
    </source>
</evidence>
<evidence type="ECO:0000256" key="1">
    <source>
        <dbReference type="SAM" id="MobiDB-lite"/>
    </source>
</evidence>
<dbReference type="EMBL" id="JAIRAU010000023">
    <property type="protein sequence ID" value="MBZ5711028.1"/>
    <property type="molecule type" value="Genomic_DNA"/>
</dbReference>
<comment type="caution">
    <text evidence="3">The sequence shown here is derived from an EMBL/GenBank/DDBJ whole genome shotgun (WGS) entry which is preliminary data.</text>
</comment>
<reference evidence="3" key="1">
    <citation type="submission" date="2021-08" db="EMBL/GenBank/DDBJ databases">
        <authorList>
            <person name="Stevens D.C."/>
        </authorList>
    </citation>
    <scope>NUCLEOTIDE SEQUENCE</scope>
    <source>
        <strain evidence="3">DSM 53165</strain>
    </source>
</reference>
<keyword evidence="4" id="KW-1185">Reference proteome</keyword>
<name>A0ABS7TS39_9BACT</name>
<feature type="region of interest" description="Disordered" evidence="1">
    <location>
        <begin position="1"/>
        <end position="62"/>
    </location>
</feature>
<gene>
    <name evidence="3" type="ORF">K7C98_17425</name>
</gene>
<evidence type="ECO:0000259" key="2">
    <source>
        <dbReference type="Pfam" id="PF17517"/>
    </source>
</evidence>
<dbReference type="Pfam" id="PF17517">
    <property type="entry name" value="IgGFc_binding"/>
    <property type="match status" value="1"/>
</dbReference>
<feature type="compositionally biased region" description="Low complexity" evidence="1">
    <location>
        <begin position="14"/>
        <end position="47"/>
    </location>
</feature>
<protein>
    <recommendedName>
        <fullName evidence="2">IgGFc-binding protein N-terminal domain-containing protein</fullName>
    </recommendedName>
</protein>
<accession>A0ABS7TS39</accession>
<dbReference type="PANTHER" id="PTHR46534:SF1">
    <property type="entry name" value="IGGFC-BINDING PROTEIN N-TERMINAL DOMAIN-CONTAINING PROTEIN"/>
    <property type="match status" value="1"/>
</dbReference>
<dbReference type="InterPro" id="IPR035234">
    <property type="entry name" value="IgGFc-bd_N"/>
</dbReference>
<proteinExistence type="predicted"/>
<dbReference type="RefSeq" id="WP_224192797.1">
    <property type="nucleotide sequence ID" value="NZ_JAIRAU010000023.1"/>
</dbReference>
<dbReference type="PANTHER" id="PTHR46534">
    <property type="entry name" value="IGGFC_BINDING DOMAIN-CONTAINING PROTEIN"/>
    <property type="match status" value="1"/>
</dbReference>
<dbReference type="Proteomes" id="UP001139031">
    <property type="component" value="Unassembled WGS sequence"/>
</dbReference>
<evidence type="ECO:0000313" key="4">
    <source>
        <dbReference type="Proteomes" id="UP001139031"/>
    </source>
</evidence>
<organism evidence="3 4">
    <name type="scientific">Nannocystis pusilla</name>
    <dbReference type="NCBI Taxonomy" id="889268"/>
    <lineage>
        <taxon>Bacteria</taxon>
        <taxon>Pseudomonadati</taxon>
        <taxon>Myxococcota</taxon>
        <taxon>Polyangia</taxon>
        <taxon>Nannocystales</taxon>
        <taxon>Nannocystaceae</taxon>
        <taxon>Nannocystis</taxon>
    </lineage>
</organism>